<feature type="transmembrane region" description="Helical" evidence="1">
    <location>
        <begin position="97"/>
        <end position="115"/>
    </location>
</feature>
<keyword evidence="1" id="KW-0812">Transmembrane</keyword>
<keyword evidence="1" id="KW-0472">Membrane</keyword>
<organism evidence="2 3">
    <name type="scientific">Rhizobium leguminosarum</name>
    <dbReference type="NCBI Taxonomy" id="384"/>
    <lineage>
        <taxon>Bacteria</taxon>
        <taxon>Pseudomonadati</taxon>
        <taxon>Pseudomonadota</taxon>
        <taxon>Alphaproteobacteria</taxon>
        <taxon>Hyphomicrobiales</taxon>
        <taxon>Rhizobiaceae</taxon>
        <taxon>Rhizobium/Agrobacterium group</taxon>
        <taxon>Rhizobium</taxon>
    </lineage>
</organism>
<evidence type="ECO:0000313" key="2">
    <source>
        <dbReference type="EMBL" id="RXT20548.1"/>
    </source>
</evidence>
<name>A0A4Q1TRI7_RHILE</name>
<comment type="caution">
    <text evidence="2">The sequence shown here is derived from an EMBL/GenBank/DDBJ whole genome shotgun (WGS) entry which is preliminary data.</text>
</comment>
<feature type="transmembrane region" description="Helical" evidence="1">
    <location>
        <begin position="24"/>
        <end position="45"/>
    </location>
</feature>
<keyword evidence="1" id="KW-1133">Transmembrane helix</keyword>
<dbReference type="RefSeq" id="WP_129420998.1">
    <property type="nucleotide sequence ID" value="NZ_MZMU01000017.1"/>
</dbReference>
<dbReference type="AlphaFoldDB" id="A0A4Q1TRI7"/>
<evidence type="ECO:0000313" key="3">
    <source>
        <dbReference type="Proteomes" id="UP000290767"/>
    </source>
</evidence>
<evidence type="ECO:0000256" key="1">
    <source>
        <dbReference type="SAM" id="Phobius"/>
    </source>
</evidence>
<protein>
    <recommendedName>
        <fullName evidence="4">DUF2214 domain-containing protein</fullName>
    </recommendedName>
</protein>
<reference evidence="2 3" key="1">
    <citation type="submission" date="2017-03" db="EMBL/GenBank/DDBJ databases">
        <authorList>
            <person name="Safronova V.I."/>
            <person name="Sazanova A.L."/>
            <person name="Chirak E.R."/>
        </authorList>
    </citation>
    <scope>NUCLEOTIDE SEQUENCE [LARGE SCALE GENOMIC DNA]</scope>
    <source>
        <strain evidence="2 3">Tri-43</strain>
    </source>
</reference>
<feature type="transmembrane region" description="Helical" evidence="1">
    <location>
        <begin position="65"/>
        <end position="85"/>
    </location>
</feature>
<sequence length="157" mass="16903">MQLAELLLWIEGVPAVRFISTATVIYPMISTLHLLGIALLFGSIIPVDLRLLRVLGPQFDPVLQSLVRFAVFGFLLAAISGALLASIRITDYAENRAFLIKLSIVFLAGVNALVLRLKSITPGIADSGGRPYGRIAGAISVFLWTGAVLAGRWIAFI</sequence>
<dbReference type="EMBL" id="MZMU01000017">
    <property type="protein sequence ID" value="RXT20548.1"/>
    <property type="molecule type" value="Genomic_DNA"/>
</dbReference>
<feature type="transmembrane region" description="Helical" evidence="1">
    <location>
        <begin position="135"/>
        <end position="155"/>
    </location>
</feature>
<dbReference type="Proteomes" id="UP000290767">
    <property type="component" value="Unassembled WGS sequence"/>
</dbReference>
<evidence type="ECO:0008006" key="4">
    <source>
        <dbReference type="Google" id="ProtNLM"/>
    </source>
</evidence>
<accession>A0A4Q1TRI7</accession>
<gene>
    <name evidence="2" type="ORF">B5P46_24335</name>
</gene>
<proteinExistence type="predicted"/>